<keyword evidence="2" id="KW-0812">Transmembrane</keyword>
<dbReference type="PANTHER" id="PTHR30576">
    <property type="entry name" value="COLANIC BIOSYNTHESIS UDP-GLUCOSE LIPID CARRIER TRANSFERASE"/>
    <property type="match status" value="1"/>
</dbReference>
<protein>
    <submittedName>
        <fullName evidence="4">Lipopolysaccharide/colanic/teichoic acid biosynthesis glycosyltransferase</fullName>
    </submittedName>
</protein>
<dbReference type="Pfam" id="PF02397">
    <property type="entry name" value="Bac_transf"/>
    <property type="match status" value="1"/>
</dbReference>
<organism evidence="4 5">
    <name type="scientific">Algoriphagus ratkowskyi</name>
    <dbReference type="NCBI Taxonomy" id="57028"/>
    <lineage>
        <taxon>Bacteria</taxon>
        <taxon>Pseudomonadati</taxon>
        <taxon>Bacteroidota</taxon>
        <taxon>Cytophagia</taxon>
        <taxon>Cytophagales</taxon>
        <taxon>Cyclobacteriaceae</taxon>
        <taxon>Algoriphagus</taxon>
    </lineage>
</organism>
<dbReference type="Proteomes" id="UP000249115">
    <property type="component" value="Unassembled WGS sequence"/>
</dbReference>
<dbReference type="RefSeq" id="WP_280530877.1">
    <property type="nucleotide sequence ID" value="NZ_MSSV01000002.1"/>
</dbReference>
<accession>A0A2W7RBC6</accession>
<name>A0A2W7RBC6_9BACT</name>
<evidence type="ECO:0000259" key="3">
    <source>
        <dbReference type="Pfam" id="PF02397"/>
    </source>
</evidence>
<keyword evidence="2" id="KW-1133">Transmembrane helix</keyword>
<gene>
    <name evidence="4" type="ORF">LV84_01943</name>
</gene>
<sequence length="203" mass="23569">MIYRIFIKRLLDLILAFVSLVITLPIFLVITIVLWIQNDGKPFFFQERPGKNAAVFKVIKFKTMNDHLDSKGVLLPDHQRTTGFGKFLRQTSLDEIPQLINVLVGNMSLIGPRPLLMEYLDLYSTEQHRRHLVRPGITGLSQVNGRNLLEWKKRFEMDVHYVDNLSFLLDFKIFLLTILKVFKREGASSSKTVTVEKFKGNYL</sequence>
<feature type="transmembrane region" description="Helical" evidence="2">
    <location>
        <begin position="12"/>
        <end position="36"/>
    </location>
</feature>
<feature type="domain" description="Bacterial sugar transferase" evidence="3">
    <location>
        <begin position="8"/>
        <end position="183"/>
    </location>
</feature>
<dbReference type="EMBL" id="QKZU01000006">
    <property type="protein sequence ID" value="PZX57814.1"/>
    <property type="molecule type" value="Genomic_DNA"/>
</dbReference>
<dbReference type="GO" id="GO:0016780">
    <property type="term" value="F:phosphotransferase activity, for other substituted phosphate groups"/>
    <property type="evidence" value="ECO:0007669"/>
    <property type="project" value="TreeGrafter"/>
</dbReference>
<evidence type="ECO:0000256" key="1">
    <source>
        <dbReference type="ARBA" id="ARBA00006464"/>
    </source>
</evidence>
<evidence type="ECO:0000313" key="4">
    <source>
        <dbReference type="EMBL" id="PZX57814.1"/>
    </source>
</evidence>
<reference evidence="4 5" key="1">
    <citation type="submission" date="2018-06" db="EMBL/GenBank/DDBJ databases">
        <title>Genomic Encyclopedia of Archaeal and Bacterial Type Strains, Phase II (KMG-II): from individual species to whole genera.</title>
        <authorList>
            <person name="Goeker M."/>
        </authorList>
    </citation>
    <scope>NUCLEOTIDE SEQUENCE [LARGE SCALE GENOMIC DNA]</scope>
    <source>
        <strain evidence="4 5">DSM 22686</strain>
    </source>
</reference>
<comment type="caution">
    <text evidence="4">The sequence shown here is derived from an EMBL/GenBank/DDBJ whole genome shotgun (WGS) entry which is preliminary data.</text>
</comment>
<dbReference type="InterPro" id="IPR003362">
    <property type="entry name" value="Bact_transf"/>
</dbReference>
<keyword evidence="2" id="KW-0472">Membrane</keyword>
<keyword evidence="4" id="KW-0808">Transferase</keyword>
<evidence type="ECO:0000313" key="5">
    <source>
        <dbReference type="Proteomes" id="UP000249115"/>
    </source>
</evidence>
<comment type="similarity">
    <text evidence="1">Belongs to the bacterial sugar transferase family.</text>
</comment>
<dbReference type="AlphaFoldDB" id="A0A2W7RBC6"/>
<dbReference type="PANTHER" id="PTHR30576:SF8">
    <property type="entry name" value="UNDECAPRENYL-PHOSPHATE GALACTOSE PHOSPHOTRANSFERASE"/>
    <property type="match status" value="1"/>
</dbReference>
<proteinExistence type="inferred from homology"/>
<evidence type="ECO:0000256" key="2">
    <source>
        <dbReference type="SAM" id="Phobius"/>
    </source>
</evidence>